<feature type="domain" description="Gem-associated protein 5 TPR" evidence="5">
    <location>
        <begin position="1006"/>
        <end position="1222"/>
    </location>
</feature>
<dbReference type="SMART" id="SM00320">
    <property type="entry name" value="WD40"/>
    <property type="match status" value="9"/>
</dbReference>
<dbReference type="Pfam" id="PF23775">
    <property type="entry name" value="Beta-prop_RIG_2nd"/>
    <property type="match status" value="1"/>
</dbReference>
<keyword evidence="1 3" id="KW-0853">WD repeat</keyword>
<evidence type="ECO:0000259" key="5">
    <source>
        <dbReference type="Pfam" id="PF23774"/>
    </source>
</evidence>
<feature type="repeat" description="WD" evidence="3">
    <location>
        <begin position="762"/>
        <end position="804"/>
    </location>
</feature>
<dbReference type="GO" id="GO:0000387">
    <property type="term" value="P:spliceosomal snRNP assembly"/>
    <property type="evidence" value="ECO:0007669"/>
    <property type="project" value="TreeGrafter"/>
</dbReference>
<dbReference type="OrthoDB" id="7326421at2759"/>
<sequence length="1252" mass="140665">MDETVIFPSPNWFQVSGLAVSTDHWLIYGGPSKSLCILEPLNSQYGGVIEDSKRYKAHVVNRAHSEKIVSVDISKEWPEKRFILTGSIDGTVKQWSIEKLNNNVKIKSTQSHDIHQTEKEEVSGLGYSSDSFAITVGCFGNVVKWDLNSNVVNTYKQFLKSFKPNCVACSHHIPLNVAVGTRQGVVFVLDLNGKGKVIYKVRAQDDEIINLSWCPQYDVLLRKSLTEMGKKSLATERLEKIRSEPDESEETLNKSAVAKSLPDDSFEESVVEEDDMFDIYKDHEADEFGHKKYVPEDILIKVKEQKETNDFLAECLKLKEFILKKKDEESSIANLVDALNKTHVDSDNGDSESNNSPDSDETKSIIKDDGITSAHIHKHLLATIGKFGAVKLWSKSGKLVASCNVPYLMNNKGQRNKGPNSNTLLWYKPNVLLIADGRGQLLECNPLKVDCKNKIEWRIVHTLHKRGLYCIASNAPRVQISDQSEDISPDDWKIYTTAQDRNIICYSYEKRQKEAIFNTCGGFLYNIQSCPYDAKRIAISVGDGAVRVWEADTLVDNEQKLSLGNVTTFWQNVQGKVLTIAWHPTKENLLAFGTGESRIGLLDTSGKSERPAKTLPPVLRGGIYSLCWGENYDLYACAGGEVVVYRADKPEQDPWPVPVCVEGAPWLVSALCCGARALLCGGDAGALAALAHTTGKVLAATFVFNKMIHSIEWHPQQTSSSSEESPYKNLIAVSSLDKSCNIAIVEFAEREEGVRLKTLKELTGHKGIVLNVAWNPHKDGILLSTSQDATVRVWDISQSTCISIFGNHSQTSMGCTWSAFPQLHSAIFSGGADCCLRVWKYEDHPPENYIEIKHEVVPRRDRKKNRDKKEENKAEEENSEVAAIKDTNLATTFDTNAKKKCYKKFLLPTLLKNMICSIQKVRKMAQKYLEEKSDGDIKQEIVSDVKKEELDSVVKEEVVSEVKDDLSSDVKGEESNDVNNKNSGEVKERDINVVEEEECFEMDFTKIFGTTNEFNEILDLEMHKHLEYNRLEPWVMLSVFRGHVAALVQEAARRDELCPFVLSLTPSVSFKYWKDVTQMYLAQIERLDAKNETEKIYENKQYGGPVYRRVALLLSLHDVKGAITALLDARLVKEAYVLARARHMDSIAQDILWKWATECNNSGYPKMAAICYLSLGDIHKAVAALAKLNEEEFLLLAAELAKVVGQTTFASHIEDKRSQIQIETPEVEELKPLPSKVDLMKEEITVNCQSED</sequence>
<feature type="region of interest" description="Disordered" evidence="4">
    <location>
        <begin position="860"/>
        <end position="879"/>
    </location>
</feature>
<evidence type="ECO:0000256" key="1">
    <source>
        <dbReference type="ARBA" id="ARBA00022574"/>
    </source>
</evidence>
<evidence type="ECO:0000256" key="2">
    <source>
        <dbReference type="ARBA" id="ARBA00022737"/>
    </source>
</evidence>
<dbReference type="GO" id="GO:0003730">
    <property type="term" value="F:mRNA 3'-UTR binding"/>
    <property type="evidence" value="ECO:0007669"/>
    <property type="project" value="TreeGrafter"/>
</dbReference>
<evidence type="ECO:0000313" key="8">
    <source>
        <dbReference type="Proteomes" id="UP000838878"/>
    </source>
</evidence>
<accession>A0A8J9UPK2</accession>
<feature type="region of interest" description="Disordered" evidence="4">
    <location>
        <begin position="342"/>
        <end position="364"/>
    </location>
</feature>
<dbReference type="InterPro" id="IPR052640">
    <property type="entry name" value="Gemin-5"/>
</dbReference>
<dbReference type="SUPFAM" id="SSF50978">
    <property type="entry name" value="WD40 repeat-like"/>
    <property type="match status" value="2"/>
</dbReference>
<dbReference type="GO" id="GO:0032797">
    <property type="term" value="C:SMN complex"/>
    <property type="evidence" value="ECO:0007669"/>
    <property type="project" value="TreeGrafter"/>
</dbReference>
<dbReference type="InterPro" id="IPR036322">
    <property type="entry name" value="WD40_repeat_dom_sf"/>
</dbReference>
<evidence type="ECO:0000313" key="7">
    <source>
        <dbReference type="EMBL" id="CAH0717377.1"/>
    </source>
</evidence>
<dbReference type="InterPro" id="IPR056421">
    <property type="entry name" value="TPR_GEMI5"/>
</dbReference>
<evidence type="ECO:0008006" key="9">
    <source>
        <dbReference type="Google" id="ProtNLM"/>
    </source>
</evidence>
<dbReference type="AlphaFoldDB" id="A0A8J9UPK2"/>
<proteinExistence type="predicted"/>
<organism evidence="7 8">
    <name type="scientific">Brenthis ino</name>
    <name type="common">lesser marbled fritillary</name>
    <dbReference type="NCBI Taxonomy" id="405034"/>
    <lineage>
        <taxon>Eukaryota</taxon>
        <taxon>Metazoa</taxon>
        <taxon>Ecdysozoa</taxon>
        <taxon>Arthropoda</taxon>
        <taxon>Hexapoda</taxon>
        <taxon>Insecta</taxon>
        <taxon>Pterygota</taxon>
        <taxon>Neoptera</taxon>
        <taxon>Endopterygota</taxon>
        <taxon>Lepidoptera</taxon>
        <taxon>Glossata</taxon>
        <taxon>Ditrysia</taxon>
        <taxon>Papilionoidea</taxon>
        <taxon>Nymphalidae</taxon>
        <taxon>Heliconiinae</taxon>
        <taxon>Argynnini</taxon>
        <taxon>Brenthis</taxon>
    </lineage>
</organism>
<name>A0A8J9UPK2_9NEOP</name>
<dbReference type="PROSITE" id="PS50294">
    <property type="entry name" value="WD_REPEATS_REGION"/>
    <property type="match status" value="1"/>
</dbReference>
<feature type="domain" description="Gem-associated protein 5 second beta-propeller" evidence="6">
    <location>
        <begin position="531"/>
        <end position="831"/>
    </location>
</feature>
<feature type="region of interest" description="Disordered" evidence="4">
    <location>
        <begin position="242"/>
        <end position="265"/>
    </location>
</feature>
<feature type="compositionally biased region" description="Basic and acidic residues" evidence="4">
    <location>
        <begin position="867"/>
        <end position="876"/>
    </location>
</feature>
<evidence type="ECO:0000256" key="4">
    <source>
        <dbReference type="SAM" id="MobiDB-lite"/>
    </source>
</evidence>
<feature type="repeat" description="WD" evidence="3">
    <location>
        <begin position="61"/>
        <end position="98"/>
    </location>
</feature>
<protein>
    <recommendedName>
        <fullName evidence="9">Gem-associated protein 5</fullName>
    </recommendedName>
</protein>
<dbReference type="Proteomes" id="UP000838878">
    <property type="component" value="Chromosome 12"/>
</dbReference>
<dbReference type="InterPro" id="IPR015943">
    <property type="entry name" value="WD40/YVTN_repeat-like_dom_sf"/>
</dbReference>
<dbReference type="Gene3D" id="2.130.10.10">
    <property type="entry name" value="YVTN repeat-like/Quinoprotein amine dehydrogenase"/>
    <property type="match status" value="2"/>
</dbReference>
<feature type="non-terminal residue" evidence="7">
    <location>
        <position position="1252"/>
    </location>
</feature>
<evidence type="ECO:0000259" key="6">
    <source>
        <dbReference type="Pfam" id="PF23775"/>
    </source>
</evidence>
<dbReference type="PANTHER" id="PTHR46362">
    <property type="entry name" value="GEM-ASSOCIATED PROTEIN 5"/>
    <property type="match status" value="1"/>
</dbReference>
<dbReference type="PROSITE" id="PS00678">
    <property type="entry name" value="WD_REPEATS_1"/>
    <property type="match status" value="1"/>
</dbReference>
<dbReference type="InterPro" id="IPR019775">
    <property type="entry name" value="WD40_repeat_CS"/>
</dbReference>
<dbReference type="GO" id="GO:0005634">
    <property type="term" value="C:nucleus"/>
    <property type="evidence" value="ECO:0007669"/>
    <property type="project" value="TreeGrafter"/>
</dbReference>
<gene>
    <name evidence="7" type="ORF">BINO364_LOCUS3988</name>
</gene>
<keyword evidence="2" id="KW-0677">Repeat</keyword>
<dbReference type="EMBL" id="OV170232">
    <property type="protein sequence ID" value="CAH0717377.1"/>
    <property type="molecule type" value="Genomic_DNA"/>
</dbReference>
<keyword evidence="8" id="KW-1185">Reference proteome</keyword>
<dbReference type="PANTHER" id="PTHR46362:SF1">
    <property type="entry name" value="GEM-ASSOCIATED PROTEIN 5"/>
    <property type="match status" value="1"/>
</dbReference>
<dbReference type="PROSITE" id="PS50082">
    <property type="entry name" value="WD_REPEATS_2"/>
    <property type="match status" value="2"/>
</dbReference>
<dbReference type="InterPro" id="IPR001680">
    <property type="entry name" value="WD40_rpt"/>
</dbReference>
<reference evidence="7" key="1">
    <citation type="submission" date="2021-12" db="EMBL/GenBank/DDBJ databases">
        <authorList>
            <person name="Martin H S."/>
        </authorList>
    </citation>
    <scope>NUCLEOTIDE SEQUENCE</scope>
</reference>
<dbReference type="Pfam" id="PF23774">
    <property type="entry name" value="TPR_GEMI5"/>
    <property type="match status" value="1"/>
</dbReference>
<dbReference type="Pfam" id="PF00400">
    <property type="entry name" value="WD40"/>
    <property type="match status" value="1"/>
</dbReference>
<dbReference type="InterPro" id="IPR056424">
    <property type="entry name" value="Beta-prop_GEMI5_2nd"/>
</dbReference>
<evidence type="ECO:0000256" key="3">
    <source>
        <dbReference type="PROSITE-ProRule" id="PRU00221"/>
    </source>
</evidence>